<accession>A0A9W4ED75</accession>
<dbReference type="EMBL" id="CAJVAX010000012">
    <property type="protein sequence ID" value="CAG7624341.1"/>
    <property type="molecule type" value="Genomic_DNA"/>
</dbReference>
<gene>
    <name evidence="2" type="ORF">SBRY_20042</name>
</gene>
<feature type="compositionally biased region" description="Low complexity" evidence="1">
    <location>
        <begin position="89"/>
        <end position="114"/>
    </location>
</feature>
<evidence type="ECO:0000313" key="2">
    <source>
        <dbReference type="EMBL" id="CAG7624341.1"/>
    </source>
</evidence>
<keyword evidence="2" id="KW-0269">Exonuclease</keyword>
<organism evidence="2 3">
    <name type="scientific">Actinacidiphila bryophytorum</name>
    <dbReference type="NCBI Taxonomy" id="1436133"/>
    <lineage>
        <taxon>Bacteria</taxon>
        <taxon>Bacillati</taxon>
        <taxon>Actinomycetota</taxon>
        <taxon>Actinomycetes</taxon>
        <taxon>Kitasatosporales</taxon>
        <taxon>Streptomycetaceae</taxon>
        <taxon>Actinacidiphila</taxon>
    </lineage>
</organism>
<feature type="region of interest" description="Disordered" evidence="1">
    <location>
        <begin position="43"/>
        <end position="122"/>
    </location>
</feature>
<name>A0A9W4ED75_9ACTN</name>
<dbReference type="GO" id="GO:0004527">
    <property type="term" value="F:exonuclease activity"/>
    <property type="evidence" value="ECO:0007669"/>
    <property type="project" value="UniProtKB-KW"/>
</dbReference>
<protein>
    <submittedName>
        <fullName evidence="2">Exonuclease SbcC</fullName>
    </submittedName>
</protein>
<evidence type="ECO:0000256" key="1">
    <source>
        <dbReference type="SAM" id="MobiDB-lite"/>
    </source>
</evidence>
<keyword evidence="3" id="KW-1185">Reference proteome</keyword>
<comment type="caution">
    <text evidence="2">The sequence shown here is derived from an EMBL/GenBank/DDBJ whole genome shotgun (WGS) entry which is preliminary data.</text>
</comment>
<dbReference type="AlphaFoldDB" id="A0A9W4ED75"/>
<sequence>MNHERTSFWLLRFFVVRVPGAGLLPGPVDPELHPLLERLRLGARHKPTRARGRADRASAGGGRVGADVPGRRSRCARRGAGRPGGAGPRAGPRAVAGPRACPRAAAGRGGAARVARARPGRQ</sequence>
<proteinExistence type="predicted"/>
<dbReference type="Proteomes" id="UP001153328">
    <property type="component" value="Unassembled WGS sequence"/>
</dbReference>
<keyword evidence="2" id="KW-0540">Nuclease</keyword>
<evidence type="ECO:0000313" key="3">
    <source>
        <dbReference type="Proteomes" id="UP001153328"/>
    </source>
</evidence>
<reference evidence="2" key="1">
    <citation type="submission" date="2021-06" db="EMBL/GenBank/DDBJ databases">
        <authorList>
            <person name="Arsene-Ploetze F."/>
        </authorList>
    </citation>
    <scope>NUCLEOTIDE SEQUENCE</scope>
    <source>
        <strain evidence="2">SBRY1</strain>
    </source>
</reference>
<feature type="compositionally biased region" description="Basic residues" evidence="1">
    <location>
        <begin position="71"/>
        <end position="80"/>
    </location>
</feature>
<keyword evidence="2" id="KW-0378">Hydrolase</keyword>